<protein>
    <submittedName>
        <fullName evidence="2">Adenylate cyclase</fullName>
    </submittedName>
</protein>
<dbReference type="GO" id="GO:0006171">
    <property type="term" value="P:cAMP biosynthetic process"/>
    <property type="evidence" value="ECO:0007669"/>
    <property type="project" value="InterPro"/>
</dbReference>
<dbReference type="RefSeq" id="WP_124028931.1">
    <property type="nucleotide sequence ID" value="NZ_JBHRSN010000014.1"/>
</dbReference>
<evidence type="ECO:0000313" key="3">
    <source>
        <dbReference type="Proteomes" id="UP000275281"/>
    </source>
</evidence>
<reference evidence="2 3" key="1">
    <citation type="submission" date="2018-11" db="EMBL/GenBank/DDBJ databases">
        <authorList>
            <person name="Ye M.-Q."/>
            <person name="Du Z.-J."/>
        </authorList>
    </citation>
    <scope>NUCLEOTIDE SEQUENCE [LARGE SCALE GENOMIC DNA]</scope>
    <source>
        <strain evidence="2 3">U0105</strain>
    </source>
</reference>
<gene>
    <name evidence="2" type="ORF">DRW07_15895</name>
</gene>
<dbReference type="PANTHER" id="PTHR38760">
    <property type="entry name" value="ADENYLATE CYCLASE"/>
    <property type="match status" value="1"/>
</dbReference>
<evidence type="ECO:0000313" key="2">
    <source>
        <dbReference type="EMBL" id="RPJ65384.1"/>
    </source>
</evidence>
<accession>A0A3N5Z563</accession>
<dbReference type="Proteomes" id="UP000275281">
    <property type="component" value="Unassembled WGS sequence"/>
</dbReference>
<dbReference type="OrthoDB" id="5571448at2"/>
<dbReference type="GO" id="GO:0004016">
    <property type="term" value="F:adenylate cyclase activity"/>
    <property type="evidence" value="ECO:0007669"/>
    <property type="project" value="InterPro"/>
</dbReference>
<organism evidence="2 3">
    <name type="scientific">Alteromonas sediminis</name>
    <dbReference type="NCBI Taxonomy" id="2259342"/>
    <lineage>
        <taxon>Bacteria</taxon>
        <taxon>Pseudomonadati</taxon>
        <taxon>Pseudomonadota</taxon>
        <taxon>Gammaproteobacteria</taxon>
        <taxon>Alteromonadales</taxon>
        <taxon>Alteromonadaceae</taxon>
        <taxon>Alteromonas/Salinimonas group</taxon>
        <taxon>Alteromonas</taxon>
    </lineage>
</organism>
<dbReference type="Pfam" id="PF12633">
    <property type="entry name" value="Adenyl_cycl_N"/>
    <property type="match status" value="1"/>
</dbReference>
<dbReference type="Pfam" id="PF01295">
    <property type="entry name" value="Adenylate_cycl"/>
    <property type="match status" value="1"/>
</dbReference>
<dbReference type="AlphaFoldDB" id="A0A3N5Z563"/>
<evidence type="ECO:0000259" key="1">
    <source>
        <dbReference type="Pfam" id="PF12633"/>
    </source>
</evidence>
<name>A0A3N5Z563_9ALTE</name>
<sequence>METVESTTTQQNLAIRLLRVLRYNKARIERCVSLLPDQHKPLFHVIPFLLHVNESSLPGYVESKDVPYGLHNFTLRPDIVTSLGQLFPHHGDIPEFVKRIWPKKRCIESVLLMGSVGTIAQEHGSDFDYWLCIDSAWFSERELNLLQQKATKIEQWAMNSFGLEVHFFISDIKSVRNNDFGIADGESAGSAQAVVLKAEFYSTNIVVAGKAPFWWLTADNASDEEYEATYHQLKQGVSPDPSWVMDLGNLHKMDPNELFGAAIWQLSKAMDSPFKSVLKMAKLEVFLENLGTQQPLCNILKKRVHHTDESAKRIEPVDPYALMFDHLIEHYEQVGNDSIVDLLQECFYIKCQSRLSDPVDLRSANFKHRIMSAYVMRWGWSEEKITRLDNIDTWTFSEQVALSRRIHSFLIKCYRRMSEKFKRHRQSVSKEDMTVLGRRLSTFYAKSAHKIDFLRSSFGNELYCSTVTIKTIRSKAGRQWLLYSGEHLTTPKQEAKAYLIRSDNSTVPLIAWAVINKIIDRETNILLDYEADPVTEVDLKQLTLCISTLFPPLKVNAIPREQLLKKRKIEACLAVANYESSRLKAEVDEIAIVYSTSWGERFVEYGQAALKRLTSEMVDQDVMPQRYLVVPEYTHKKRLIDHFLEKTDLPFELM</sequence>
<dbReference type="InterPro" id="IPR000274">
    <property type="entry name" value="Adenylate_cyclase_1"/>
</dbReference>
<dbReference type="PANTHER" id="PTHR38760:SF1">
    <property type="entry name" value="ADENYLATE CYCLASE"/>
    <property type="match status" value="1"/>
</dbReference>
<dbReference type="EMBL" id="RPOK01000005">
    <property type="protein sequence ID" value="RPJ65384.1"/>
    <property type="molecule type" value="Genomic_DNA"/>
</dbReference>
<comment type="caution">
    <text evidence="2">The sequence shown here is derived from an EMBL/GenBank/DDBJ whole genome shotgun (WGS) entry which is preliminary data.</text>
</comment>
<proteinExistence type="predicted"/>
<keyword evidence="3" id="KW-1185">Reference proteome</keyword>
<dbReference type="InterPro" id="IPR024685">
    <property type="entry name" value="Adenylate_cyclase_1_N"/>
</dbReference>
<feature type="domain" description="Adenylate cyclase class-I N-terminal" evidence="1">
    <location>
        <begin position="19"/>
        <end position="215"/>
    </location>
</feature>